<evidence type="ECO:0000313" key="2">
    <source>
        <dbReference type="Proteomes" id="UP000278475"/>
    </source>
</evidence>
<name>A0A497ELY6_9CREN</name>
<evidence type="ECO:0000313" key="1">
    <source>
        <dbReference type="EMBL" id="RLE48104.1"/>
    </source>
</evidence>
<dbReference type="AlphaFoldDB" id="A0A497ELY6"/>
<accession>A0A497ELY6</accession>
<reference evidence="1 2" key="1">
    <citation type="submission" date="2018-06" db="EMBL/GenBank/DDBJ databases">
        <title>Extensive metabolic versatility and redundancy in microbially diverse, dynamic hydrothermal sediments.</title>
        <authorList>
            <person name="Dombrowski N."/>
            <person name="Teske A."/>
            <person name="Baker B.J."/>
        </authorList>
    </citation>
    <scope>NUCLEOTIDE SEQUENCE [LARGE SCALE GENOMIC DNA]</scope>
    <source>
        <strain evidence="1">B66_G16</strain>
    </source>
</reference>
<dbReference type="EMBL" id="QMQV01000090">
    <property type="protein sequence ID" value="RLE48104.1"/>
    <property type="molecule type" value="Genomic_DNA"/>
</dbReference>
<protein>
    <submittedName>
        <fullName evidence="1">Uncharacterized protein</fullName>
    </submittedName>
</protein>
<proteinExistence type="predicted"/>
<sequence>MSGKSVIPSEGVYELGIHEIKTIYLPSCSKVFVEMFKDDVIKHGRKIVCKDAEGKIVTITKENIDKYIRG</sequence>
<organism evidence="1 2">
    <name type="scientific">Thermoproteota archaeon</name>
    <dbReference type="NCBI Taxonomy" id="2056631"/>
    <lineage>
        <taxon>Archaea</taxon>
        <taxon>Thermoproteota</taxon>
    </lineage>
</organism>
<comment type="caution">
    <text evidence="1">The sequence shown here is derived from an EMBL/GenBank/DDBJ whole genome shotgun (WGS) entry which is preliminary data.</text>
</comment>
<dbReference type="Proteomes" id="UP000278475">
    <property type="component" value="Unassembled WGS sequence"/>
</dbReference>
<gene>
    <name evidence="1" type="ORF">DRJ31_07845</name>
</gene>